<dbReference type="InterPro" id="IPR011049">
    <property type="entry name" value="Serralysin-like_metalloprot_C"/>
</dbReference>
<keyword evidence="5" id="KW-0732">Signal</keyword>
<evidence type="ECO:0000256" key="2">
    <source>
        <dbReference type="ARBA" id="ARBA00004613"/>
    </source>
</evidence>
<proteinExistence type="predicted"/>
<dbReference type="InterPro" id="IPR050174">
    <property type="entry name" value="Protocadherin/Cadherin-CA"/>
</dbReference>
<evidence type="ECO:0000256" key="4">
    <source>
        <dbReference type="ARBA" id="ARBA00022692"/>
    </source>
</evidence>
<dbReference type="RefSeq" id="WP_233271136.1">
    <property type="nucleotide sequence ID" value="NZ_CP046973.1"/>
</dbReference>
<dbReference type="SMART" id="SM00736">
    <property type="entry name" value="CADG"/>
    <property type="match status" value="3"/>
</dbReference>
<dbReference type="InterPro" id="IPR056861">
    <property type="entry name" value="HMCN1-like_VWA"/>
</dbReference>
<dbReference type="PANTHER" id="PTHR24028:SF328">
    <property type="entry name" value="CADHERIN-3"/>
    <property type="match status" value="1"/>
</dbReference>
<feature type="domain" description="Cadherin" evidence="9">
    <location>
        <begin position="991"/>
        <end position="1089"/>
    </location>
</feature>
<evidence type="ECO:0000256" key="6">
    <source>
        <dbReference type="ARBA" id="ARBA00022989"/>
    </source>
</evidence>
<evidence type="ECO:0000256" key="7">
    <source>
        <dbReference type="ARBA" id="ARBA00023180"/>
    </source>
</evidence>
<name>A0A857D9V5_MICAE</name>
<dbReference type="SMART" id="SM00327">
    <property type="entry name" value="VWA"/>
    <property type="match status" value="1"/>
</dbReference>
<evidence type="ECO:0000256" key="1">
    <source>
        <dbReference type="ARBA" id="ARBA00004167"/>
    </source>
</evidence>
<feature type="domain" description="Cadherin" evidence="9">
    <location>
        <begin position="1202"/>
        <end position="1301"/>
    </location>
</feature>
<dbReference type="Gene3D" id="3.40.50.410">
    <property type="entry name" value="von Willebrand factor, type A domain"/>
    <property type="match status" value="1"/>
</dbReference>
<dbReference type="PANTHER" id="PTHR24028">
    <property type="entry name" value="CADHERIN-87A"/>
    <property type="match status" value="1"/>
</dbReference>
<dbReference type="GO" id="GO:0005886">
    <property type="term" value="C:plasma membrane"/>
    <property type="evidence" value="ECO:0007669"/>
    <property type="project" value="TreeGrafter"/>
</dbReference>
<feature type="domain" description="Cadherin" evidence="9">
    <location>
        <begin position="886"/>
        <end position="984"/>
    </location>
</feature>
<dbReference type="InterPro" id="IPR002035">
    <property type="entry name" value="VWF_A"/>
</dbReference>
<dbReference type="SUPFAM" id="SSF49313">
    <property type="entry name" value="Cadherin-like"/>
    <property type="match status" value="3"/>
</dbReference>
<organism evidence="10 11">
    <name type="scientific">Microcystis aeruginosa FD4</name>
    <dbReference type="NCBI Taxonomy" id="2686288"/>
    <lineage>
        <taxon>Bacteria</taxon>
        <taxon>Bacillati</taxon>
        <taxon>Cyanobacteriota</taxon>
        <taxon>Cyanophyceae</taxon>
        <taxon>Oscillatoriophycideae</taxon>
        <taxon>Chroococcales</taxon>
        <taxon>Microcystaceae</taxon>
        <taxon>Microcystis</taxon>
    </lineage>
</organism>
<reference evidence="10 11" key="1">
    <citation type="submission" date="2019-12" db="EMBL/GenBank/DDBJ databases">
        <title>Complete genome sequence of Microcystis aeruginosa strain FD4.</title>
        <authorList>
            <person name="Urakawa H."/>
        </authorList>
    </citation>
    <scope>NUCLEOTIDE SEQUENCE [LARGE SCALE GENOMIC DNA]</scope>
    <source>
        <strain evidence="10 11">FD4</strain>
    </source>
</reference>
<dbReference type="InterPro" id="IPR006644">
    <property type="entry name" value="Cadg"/>
</dbReference>
<protein>
    <submittedName>
        <fullName evidence="10">VWA domain-containing protein</fullName>
    </submittedName>
</protein>
<feature type="domain" description="VWFA" evidence="8">
    <location>
        <begin position="410"/>
        <end position="639"/>
    </location>
</feature>
<evidence type="ECO:0000313" key="10">
    <source>
        <dbReference type="EMBL" id="QGZ91930.1"/>
    </source>
</evidence>
<evidence type="ECO:0000256" key="3">
    <source>
        <dbReference type="ARBA" id="ARBA00022525"/>
    </source>
</evidence>
<dbReference type="Pfam" id="PF00028">
    <property type="entry name" value="Cadherin"/>
    <property type="match status" value="1"/>
</dbReference>
<dbReference type="GO" id="GO:0005509">
    <property type="term" value="F:calcium ion binding"/>
    <property type="evidence" value="ECO:0007669"/>
    <property type="project" value="InterPro"/>
</dbReference>
<accession>A0A857D9V5</accession>
<dbReference type="PROSITE" id="PS50268">
    <property type="entry name" value="CADHERIN_2"/>
    <property type="match status" value="4"/>
</dbReference>
<keyword evidence="7" id="KW-0325">Glycoprotein</keyword>
<dbReference type="GO" id="GO:0007156">
    <property type="term" value="P:homophilic cell adhesion via plasma membrane adhesion molecules"/>
    <property type="evidence" value="ECO:0007669"/>
    <property type="project" value="InterPro"/>
</dbReference>
<dbReference type="InterPro" id="IPR018511">
    <property type="entry name" value="Hemolysin-typ_Ca-bd_CS"/>
</dbReference>
<evidence type="ECO:0000256" key="5">
    <source>
        <dbReference type="ARBA" id="ARBA00022729"/>
    </source>
</evidence>
<dbReference type="CDD" id="cd11304">
    <property type="entry name" value="Cadherin_repeat"/>
    <property type="match status" value="4"/>
</dbReference>
<gene>
    <name evidence="10" type="ORF">GQR42_22870</name>
</gene>
<keyword evidence="3" id="KW-0964">Secreted</keyword>
<dbReference type="InterPro" id="IPR038081">
    <property type="entry name" value="CalX-like_sf"/>
</dbReference>
<comment type="subcellular location">
    <subcellularLocation>
        <location evidence="1">Membrane</location>
        <topology evidence="1">Single-pass membrane protein</topology>
    </subcellularLocation>
    <subcellularLocation>
        <location evidence="2">Secreted</location>
    </subcellularLocation>
</comment>
<feature type="domain" description="Cadherin" evidence="9">
    <location>
        <begin position="781"/>
        <end position="879"/>
    </location>
</feature>
<dbReference type="CDD" id="cd00198">
    <property type="entry name" value="vWFA"/>
    <property type="match status" value="1"/>
</dbReference>
<keyword evidence="6" id="KW-1133">Transmembrane helix</keyword>
<dbReference type="Pfam" id="PF25106">
    <property type="entry name" value="VWA_4"/>
    <property type="match status" value="1"/>
</dbReference>
<dbReference type="Pfam" id="PF00353">
    <property type="entry name" value="HemolysinCabind"/>
    <property type="match status" value="2"/>
</dbReference>
<dbReference type="EMBL" id="CP046973">
    <property type="protein sequence ID" value="QGZ91930.1"/>
    <property type="molecule type" value="Genomic_DNA"/>
</dbReference>
<dbReference type="PROSITE" id="PS00330">
    <property type="entry name" value="HEMOLYSIN_CALCIUM"/>
    <property type="match status" value="1"/>
</dbReference>
<dbReference type="InterPro" id="IPR015919">
    <property type="entry name" value="Cadherin-like_sf"/>
</dbReference>
<dbReference type="SUPFAM" id="SSF53300">
    <property type="entry name" value="vWA-like"/>
    <property type="match status" value="1"/>
</dbReference>
<dbReference type="SMART" id="SM00112">
    <property type="entry name" value="CA"/>
    <property type="match status" value="4"/>
</dbReference>
<dbReference type="InterPro" id="IPR002126">
    <property type="entry name" value="Cadherin-like_dom"/>
</dbReference>
<dbReference type="InterPro" id="IPR001343">
    <property type="entry name" value="Hemolysn_Ca-bd"/>
</dbReference>
<dbReference type="PRINTS" id="PR00313">
    <property type="entry name" value="CABNDNGRPT"/>
</dbReference>
<dbReference type="PRINTS" id="PR00205">
    <property type="entry name" value="CADHERIN"/>
</dbReference>
<evidence type="ECO:0000259" key="9">
    <source>
        <dbReference type="PROSITE" id="PS50268"/>
    </source>
</evidence>
<dbReference type="InterPro" id="IPR036465">
    <property type="entry name" value="vWFA_dom_sf"/>
</dbReference>
<dbReference type="PROSITE" id="PS50234">
    <property type="entry name" value="VWFA"/>
    <property type="match status" value="1"/>
</dbReference>
<dbReference type="InterPro" id="IPR025193">
    <property type="entry name" value="DUF4114"/>
</dbReference>
<dbReference type="SUPFAM" id="SSF141072">
    <property type="entry name" value="CalX-like"/>
    <property type="match status" value="1"/>
</dbReference>
<dbReference type="SUPFAM" id="SSF51120">
    <property type="entry name" value="beta-Roll"/>
    <property type="match status" value="1"/>
</dbReference>
<dbReference type="Gene3D" id="2.60.40.60">
    <property type="entry name" value="Cadherins"/>
    <property type="match status" value="4"/>
</dbReference>
<keyword evidence="6" id="KW-0472">Membrane</keyword>
<dbReference type="Proteomes" id="UP000438345">
    <property type="component" value="Chromosome"/>
</dbReference>
<sequence>MYDPIEITKLFVFGTNSPSPDDYNQHIRPTGATPASIPYSMSDYMTGGGGRFAYPSLFGAVEKFFTTAIPDGTYSYSQIATLLGLSASDLTVGISQYGTGIGSADHAERSYIFGSTSFKLDTSGTTFEVVGGVKTIKNMEVRAFDDNFDFTAGNQLAQLINNLFLEPTLDPYGLGRGPVDIVFSGSGKTYASYSQTNFATDEGREGEVSVIGSLSRPFKDAAGILSLPSSYLSNIASDSFLSFKRGDLKVIYGTPGNDNLNSFDAELSLDVYFGFLMVGGAGNDTLNGDPFADELQGGEGSDVLNGALGNDTLIGGVDNDTLNGGLGDDLFIGGTGDDSIDGGSFLFGLFAGNDRSQYIGTLADYDVEFLPDDTVRIQDKVSGRDGTDILKGVEVAVFSDKSINLRPGQDIAFVIDTTGSMFDDIDAVKSSSSQIINAIFDGEGGFLDSRIAVVGYNDPGTNTFLNFTDQPKIDDRKTAAINAINSISVGGGGDFPELVNSGLLRALSGGAGEWNKEAVSRSIILFGDAPPKDTELRAQVLQLAANIGVSIPSTLTSMSIVGDIETSSVTTGLTATRFFVSTVDTEGTEETFPVQIFTILIGNDPTTAADFNSLATETGGKAFTAADAGEIVTKILEVIDEVTTIVTLAVSPSSVNEDGTTNLVYTFTRTGATTDALTVNYTVGGTATFDTDYTQTGAASFTSTTGTVTFAAGSSTATVTIDPTADTTVEDDETVTLTLASGTGYAIGTTDAVVGIITNTDTDTETPSNQAPTNLALSATTVNENVPVNTVIGTFSSTDPDTGNTLTYSLVAGTGDTDNSAFSIVGNQLQINNSPDFETKNSYSIRVKTTDQGGLSFEKTLTITVNDVNETPGNQAPTNLALSATTVNENVAPNTVIGTFSSTDPDTGNSFIYSLIAGTGDTDNSAFSIVGNQLQINNSPDFETKNSYSIRVKTTDQGGLGFEKVLVITVNDLNETPGNQAPTNLALSATTVNENVPVNTVIGTFSTTDPDTGNSFIYSLIAGTGDTDNTAFSIVGNQLQINNSPDFETRNSYSIRVKTTDQGGLGFEKVLVITVNNVNETPGNLAPTALIFQNAVTELAENVDVTPEFKVADLLIEDDGLGTNNLSLTGRDRELFLIRNSALFYVGFAPNFEAQNSYEVTVNVDDPTVGVTPDLTQTLTLNITDVNEAPTALILANSTKAIAENSDTSQGVKVADIQITDDALGTNSLSLLGNDQSSFQIRGRELFFIGKADFEAQSLYNLTVAVTDTTLKPAPNATPDATVNFTLEITNLPDQAVNPQTLQFNNRGDGQGSLVFNFSDLPGSIQVKAIEEGLQQTGAFFNNVVGLYPVADDNGAVFDSLDLDGDGNATELIQPSQAGYARTALSQAVNNFILRASGEGANQSTTAAEFGDVLLEGGRRYAPFVIANGGNLGGSLQGSIQAFLSKNPDNVAATLENYMTHEVAYFSFGAANPDGAEHLRSRGNSIFGFEDLPGNLPNISDNDFNDGILAFNFIA</sequence>
<evidence type="ECO:0000313" key="11">
    <source>
        <dbReference type="Proteomes" id="UP000438345"/>
    </source>
</evidence>
<dbReference type="Pfam" id="PF13448">
    <property type="entry name" value="DUF4114"/>
    <property type="match status" value="1"/>
</dbReference>
<evidence type="ECO:0000259" key="8">
    <source>
        <dbReference type="PROSITE" id="PS50234"/>
    </source>
</evidence>
<keyword evidence="4" id="KW-0812">Transmembrane</keyword>
<dbReference type="Gene3D" id="2.60.40.2030">
    <property type="match status" value="1"/>
</dbReference>